<keyword evidence="4 5" id="KW-0472">Membrane</keyword>
<dbReference type="PANTHER" id="PTHR42718:SF10">
    <property type="entry name" value="TRANSPORTER, PUTATIVE (AFU_ORTHOLOGUE AFUA_8G06760)-RELATED"/>
    <property type="match status" value="1"/>
</dbReference>
<organism evidence="7 8">
    <name type="scientific">Colletotrichum orbiculare (strain 104-T / ATCC 96160 / CBS 514.97 / LARS 414 / MAFF 240422)</name>
    <name type="common">Cucumber anthracnose fungus</name>
    <name type="synonym">Colletotrichum lagenarium</name>
    <dbReference type="NCBI Taxonomy" id="1213857"/>
    <lineage>
        <taxon>Eukaryota</taxon>
        <taxon>Fungi</taxon>
        <taxon>Dikarya</taxon>
        <taxon>Ascomycota</taxon>
        <taxon>Pezizomycotina</taxon>
        <taxon>Sordariomycetes</taxon>
        <taxon>Hypocreomycetidae</taxon>
        <taxon>Glomerellales</taxon>
        <taxon>Glomerellaceae</taxon>
        <taxon>Colletotrichum</taxon>
        <taxon>Colletotrichum orbiculare species complex</taxon>
    </lineage>
</organism>
<dbReference type="PROSITE" id="PS50850">
    <property type="entry name" value="MFS"/>
    <property type="match status" value="1"/>
</dbReference>
<dbReference type="Proteomes" id="UP000014480">
    <property type="component" value="Unassembled WGS sequence"/>
</dbReference>
<keyword evidence="3 5" id="KW-1133">Transmembrane helix</keyword>
<feature type="transmembrane region" description="Helical" evidence="5">
    <location>
        <begin position="313"/>
        <end position="331"/>
    </location>
</feature>
<evidence type="ECO:0000259" key="6">
    <source>
        <dbReference type="PROSITE" id="PS50850"/>
    </source>
</evidence>
<dbReference type="InterPro" id="IPR011701">
    <property type="entry name" value="MFS"/>
</dbReference>
<protein>
    <submittedName>
        <fullName evidence="7">Drug resistance protein</fullName>
    </submittedName>
</protein>
<name>A0A484FGL9_COLOR</name>
<evidence type="ECO:0000256" key="4">
    <source>
        <dbReference type="ARBA" id="ARBA00023136"/>
    </source>
</evidence>
<dbReference type="GO" id="GO:0022857">
    <property type="term" value="F:transmembrane transporter activity"/>
    <property type="evidence" value="ECO:0007669"/>
    <property type="project" value="InterPro"/>
</dbReference>
<comment type="subcellular location">
    <subcellularLocation>
        <location evidence="1">Membrane</location>
        <topology evidence="1">Multi-pass membrane protein</topology>
    </subcellularLocation>
</comment>
<comment type="caution">
    <text evidence="7">The sequence shown here is derived from an EMBL/GenBank/DDBJ whole genome shotgun (WGS) entry which is preliminary data.</text>
</comment>
<evidence type="ECO:0000313" key="8">
    <source>
        <dbReference type="Proteomes" id="UP000014480"/>
    </source>
</evidence>
<reference evidence="8" key="2">
    <citation type="journal article" date="2019" name="Mol. Plant Microbe Interact.">
        <title>Genome sequence resources for four phytopathogenic fungi from the Colletotrichum orbiculare species complex.</title>
        <authorList>
            <person name="Gan P."/>
            <person name="Tsushima A."/>
            <person name="Narusaka M."/>
            <person name="Narusaka Y."/>
            <person name="Takano Y."/>
            <person name="Kubo Y."/>
            <person name="Shirasu K."/>
        </authorList>
    </citation>
    <scope>GENOME REANNOTATION</scope>
    <source>
        <strain evidence="8">104-T / ATCC 96160 / CBS 514.97 / LARS 414 / MAFF 240422</strain>
    </source>
</reference>
<dbReference type="InterPro" id="IPR036259">
    <property type="entry name" value="MFS_trans_sf"/>
</dbReference>
<evidence type="ECO:0000313" key="7">
    <source>
        <dbReference type="EMBL" id="TDZ16017.1"/>
    </source>
</evidence>
<feature type="transmembrane region" description="Helical" evidence="5">
    <location>
        <begin position="351"/>
        <end position="377"/>
    </location>
</feature>
<feature type="transmembrane region" description="Helical" evidence="5">
    <location>
        <begin position="118"/>
        <end position="141"/>
    </location>
</feature>
<dbReference type="EMBL" id="AMCV02000037">
    <property type="protein sequence ID" value="TDZ16017.1"/>
    <property type="molecule type" value="Genomic_DNA"/>
</dbReference>
<dbReference type="Pfam" id="PF07690">
    <property type="entry name" value="MFS_1"/>
    <property type="match status" value="1"/>
</dbReference>
<feature type="transmembrane region" description="Helical" evidence="5">
    <location>
        <begin position="207"/>
        <end position="231"/>
    </location>
</feature>
<dbReference type="PANTHER" id="PTHR42718">
    <property type="entry name" value="MAJOR FACILITATOR SUPERFAMILY MULTIDRUG TRANSPORTER MFSC"/>
    <property type="match status" value="1"/>
</dbReference>
<evidence type="ECO:0000256" key="1">
    <source>
        <dbReference type="ARBA" id="ARBA00004141"/>
    </source>
</evidence>
<dbReference type="AlphaFoldDB" id="A0A484FGL9"/>
<keyword evidence="2 5" id="KW-0812">Transmembrane</keyword>
<feature type="domain" description="Major facilitator superfamily (MFS) profile" evidence="6">
    <location>
        <begin position="83"/>
        <end position="558"/>
    </location>
</feature>
<sequence>MAVAATAASSHQSAPLAAVTPDLDASTDIPLGSMASEKPTALTAATGLDSGTASADEAAVVTDSDEAVHPSDQDLSVTAAAVIMATLAGITLTSSLTTGFLVVALPKMARDLAIPSSLLLWPASIYGLTGGCSLLIVGSVADVVGSRIIFLAGCLLLVGSVIGSGLSNTPTQLIAFRGVQGIAASMLLPTAMSLLTLYFPVGKRRNLGFALVGAGQPTGYSVGLFLGGFFVDSIGWRYGWYMSACVAFLVFLSALFGMSKHPRDGVRPFTWDKILLRIDWAGAVVASACLGMFSYVLAIVSDDGQRVREPTQIVLLSIAGALVPTFAWWMWRQEKLGKPALIPNSLWKTAAFSSICGMVFLTWAMIQSLEYVFSLFFQSVQDLSALQASLRFIPNVVIGIIFSVVLGMMLHRVPVYWIVLSTCLLSAISPLVMALVDPDWPYWHASFWAMLLSPLSGDTLFVVSALIITSTFPEGTQALASAVFNTFSQFGTAVGLAVVGVISSTVSQSSQSGHHAGSDGEDYSKDDLLEGYRASFWAMFAAAALTCVLGALGLRKVSTKGLKAE</sequence>
<dbReference type="GO" id="GO:0016020">
    <property type="term" value="C:membrane"/>
    <property type="evidence" value="ECO:0007669"/>
    <property type="project" value="UniProtKB-SubCell"/>
</dbReference>
<feature type="transmembrane region" description="Helical" evidence="5">
    <location>
        <begin position="278"/>
        <end position="301"/>
    </location>
</feature>
<dbReference type="OrthoDB" id="2130629at2759"/>
<feature type="transmembrane region" description="Helical" evidence="5">
    <location>
        <begin position="178"/>
        <end position="201"/>
    </location>
</feature>
<feature type="transmembrane region" description="Helical" evidence="5">
    <location>
        <begin position="389"/>
        <end position="409"/>
    </location>
</feature>
<gene>
    <name evidence="7" type="ORF">Cob_v010999</name>
</gene>
<dbReference type="Gene3D" id="1.20.1250.20">
    <property type="entry name" value="MFS general substrate transporter like domains"/>
    <property type="match status" value="1"/>
</dbReference>
<feature type="transmembrane region" description="Helical" evidence="5">
    <location>
        <begin position="238"/>
        <end position="258"/>
    </location>
</feature>
<feature type="transmembrane region" description="Helical" evidence="5">
    <location>
        <begin position="147"/>
        <end position="166"/>
    </location>
</feature>
<feature type="transmembrane region" description="Helical" evidence="5">
    <location>
        <begin position="415"/>
        <end position="436"/>
    </location>
</feature>
<evidence type="ECO:0000256" key="5">
    <source>
        <dbReference type="SAM" id="Phobius"/>
    </source>
</evidence>
<keyword evidence="8" id="KW-1185">Reference proteome</keyword>
<dbReference type="Gene3D" id="1.20.1720.10">
    <property type="entry name" value="Multidrug resistance protein D"/>
    <property type="match status" value="1"/>
</dbReference>
<dbReference type="SUPFAM" id="SSF103473">
    <property type="entry name" value="MFS general substrate transporter"/>
    <property type="match status" value="1"/>
</dbReference>
<proteinExistence type="predicted"/>
<feature type="transmembrane region" description="Helical" evidence="5">
    <location>
        <begin position="534"/>
        <end position="554"/>
    </location>
</feature>
<reference evidence="8" key="1">
    <citation type="journal article" date="2013" name="New Phytol.">
        <title>Comparative genomic and transcriptomic analyses reveal the hemibiotrophic stage shift of Colletotrichum fungi.</title>
        <authorList>
            <person name="Gan P."/>
            <person name="Ikeda K."/>
            <person name="Irieda H."/>
            <person name="Narusaka M."/>
            <person name="O'Connell R.J."/>
            <person name="Narusaka Y."/>
            <person name="Takano Y."/>
            <person name="Kubo Y."/>
            <person name="Shirasu K."/>
        </authorList>
    </citation>
    <scope>NUCLEOTIDE SEQUENCE [LARGE SCALE GENOMIC DNA]</scope>
    <source>
        <strain evidence="8">104-T / ATCC 96160 / CBS 514.97 / LARS 414 / MAFF 240422</strain>
    </source>
</reference>
<dbReference type="InterPro" id="IPR020846">
    <property type="entry name" value="MFS_dom"/>
</dbReference>
<feature type="transmembrane region" description="Helical" evidence="5">
    <location>
        <begin position="79"/>
        <end position="106"/>
    </location>
</feature>
<accession>A0A484FGL9</accession>
<evidence type="ECO:0000256" key="2">
    <source>
        <dbReference type="ARBA" id="ARBA00022692"/>
    </source>
</evidence>
<evidence type="ECO:0000256" key="3">
    <source>
        <dbReference type="ARBA" id="ARBA00022989"/>
    </source>
</evidence>
<feature type="transmembrane region" description="Helical" evidence="5">
    <location>
        <begin position="448"/>
        <end position="468"/>
    </location>
</feature>